<dbReference type="RefSeq" id="WP_184836944.1">
    <property type="nucleotide sequence ID" value="NZ_BAAAVN010000003.1"/>
</dbReference>
<dbReference type="Proteomes" id="UP000558997">
    <property type="component" value="Unassembled WGS sequence"/>
</dbReference>
<name>A0A841DVL6_9ACTN</name>
<comment type="caution">
    <text evidence="1">The sequence shown here is derived from an EMBL/GenBank/DDBJ whole genome shotgun (WGS) entry which is preliminary data.</text>
</comment>
<evidence type="ECO:0000313" key="1">
    <source>
        <dbReference type="EMBL" id="MBB5980885.1"/>
    </source>
</evidence>
<proteinExistence type="predicted"/>
<keyword evidence="2" id="KW-1185">Reference proteome</keyword>
<reference evidence="1 2" key="1">
    <citation type="submission" date="2020-08" db="EMBL/GenBank/DDBJ databases">
        <title>Sequencing the genomes of 1000 actinobacteria strains.</title>
        <authorList>
            <person name="Klenk H.-P."/>
        </authorList>
    </citation>
    <scope>NUCLEOTIDE SEQUENCE [LARGE SCALE GENOMIC DNA]</scope>
    <source>
        <strain evidence="1 2">DSM 17294</strain>
    </source>
</reference>
<dbReference type="InterPro" id="IPR032466">
    <property type="entry name" value="Metal_Hydrolase"/>
</dbReference>
<dbReference type="Pfam" id="PF01244">
    <property type="entry name" value="Peptidase_M19"/>
    <property type="match status" value="1"/>
</dbReference>
<dbReference type="PANTHER" id="PTHR10443">
    <property type="entry name" value="MICROSOMAL DIPEPTIDASE"/>
    <property type="match status" value="1"/>
</dbReference>
<evidence type="ECO:0000313" key="2">
    <source>
        <dbReference type="Proteomes" id="UP000558997"/>
    </source>
</evidence>
<keyword evidence="1" id="KW-0224">Dipeptidase</keyword>
<organism evidence="1 2">
    <name type="scientific">Kribbella solani</name>
    <dbReference type="NCBI Taxonomy" id="236067"/>
    <lineage>
        <taxon>Bacteria</taxon>
        <taxon>Bacillati</taxon>
        <taxon>Actinomycetota</taxon>
        <taxon>Actinomycetes</taxon>
        <taxon>Propionibacteriales</taxon>
        <taxon>Kribbellaceae</taxon>
        <taxon>Kribbella</taxon>
    </lineage>
</organism>
<gene>
    <name evidence="1" type="ORF">HDA44_004226</name>
</gene>
<dbReference type="PANTHER" id="PTHR10443:SF12">
    <property type="entry name" value="DIPEPTIDASE"/>
    <property type="match status" value="1"/>
</dbReference>
<sequence length="369" mass="40147">MSRGAGSDPAGRQETGLTGWRDFDGYAQIHAAQDRERRISAAAATLVRESVLVDMTLPSAEGNITKHQVLERAYGAGFDFVSVTVNDLDVVPASLGALRTIARVQRYVSEHEDKFVYARTLGDVAAARRAGRMAVGAHFQGTDPLEDDLDLLTTYRMLGVSHMLLAYNNGNRIAGGCADAVDPGLSPLGRRAIIEMRAAGILCDGSHTGRRSTLEAMELYDGPFIFSHSNCAGLVGHYRNLTDEQIRACAATGGVIGLNGCGEFLDDPMARAESLFRHLDYLCELVGPEHVGLGLDRIADADASHEAVLRNRLRWPTGADEEPKYYNFAAPETAGELVDLMLEHGYDETAVRGILGQNWMRVLAEVWRD</sequence>
<dbReference type="Gene3D" id="3.20.20.140">
    <property type="entry name" value="Metal-dependent hydrolases"/>
    <property type="match status" value="1"/>
</dbReference>
<dbReference type="InterPro" id="IPR008257">
    <property type="entry name" value="Pept_M19"/>
</dbReference>
<dbReference type="AlphaFoldDB" id="A0A841DVL6"/>
<protein>
    <submittedName>
        <fullName evidence="1">Membrane dipeptidase</fullName>
        <ecNumber evidence="1">3.4.13.19</ecNumber>
    </submittedName>
</protein>
<dbReference type="GO" id="GO:0006508">
    <property type="term" value="P:proteolysis"/>
    <property type="evidence" value="ECO:0007669"/>
    <property type="project" value="InterPro"/>
</dbReference>
<accession>A0A841DVL6</accession>
<dbReference type="SUPFAM" id="SSF51556">
    <property type="entry name" value="Metallo-dependent hydrolases"/>
    <property type="match status" value="1"/>
</dbReference>
<dbReference type="EMBL" id="JACHNF010000001">
    <property type="protein sequence ID" value="MBB5980885.1"/>
    <property type="molecule type" value="Genomic_DNA"/>
</dbReference>
<dbReference type="PROSITE" id="PS51365">
    <property type="entry name" value="RENAL_DIPEPTIDASE_2"/>
    <property type="match status" value="1"/>
</dbReference>
<dbReference type="EC" id="3.4.13.19" evidence="1"/>
<keyword evidence="1" id="KW-0378">Hydrolase</keyword>
<keyword evidence="1" id="KW-0645">Protease</keyword>
<dbReference type="GO" id="GO:0070573">
    <property type="term" value="F:metallodipeptidase activity"/>
    <property type="evidence" value="ECO:0007669"/>
    <property type="project" value="InterPro"/>
</dbReference>